<sequence>MLGYFEKMYFNKPGILVKLRTRKRVNWKQSVDSWTIATARI</sequence>
<gene>
    <name evidence="1" type="ORF">SSUR61_1010</name>
</gene>
<dbReference type="Proteomes" id="UP000004014">
    <property type="component" value="Unassembled WGS sequence"/>
</dbReference>
<accession>A0AA87F8S9</accession>
<organism evidence="1 2">
    <name type="scientific">Streptococcus suis R61</name>
    <dbReference type="NCBI Taxonomy" id="996306"/>
    <lineage>
        <taxon>Bacteria</taxon>
        <taxon>Bacillati</taxon>
        <taxon>Bacillota</taxon>
        <taxon>Bacilli</taxon>
        <taxon>Lactobacillales</taxon>
        <taxon>Streptococcaceae</taxon>
        <taxon>Streptococcus</taxon>
    </lineage>
</organism>
<reference evidence="1 2" key="1">
    <citation type="submission" date="2011-03" db="EMBL/GenBank/DDBJ databases">
        <title>Deep-sequencing identification of multiple resistance mechanism for the high antibiotic-resistance strain Streptococcus suis R61.</title>
        <authorList>
            <person name="Hu P."/>
            <person name="Yang M."/>
            <person name="Jin M."/>
            <person name="Xiao J."/>
        </authorList>
    </citation>
    <scope>NUCLEOTIDE SEQUENCE [LARGE SCALE GENOMIC DNA]</scope>
    <source>
        <strain evidence="1 2">R61</strain>
    </source>
</reference>
<dbReference type="EMBL" id="AEYY01000030">
    <property type="protein sequence ID" value="EHC03012.1"/>
    <property type="molecule type" value="Genomic_DNA"/>
</dbReference>
<comment type="caution">
    <text evidence="1">The sequence shown here is derived from an EMBL/GenBank/DDBJ whole genome shotgun (WGS) entry which is preliminary data.</text>
</comment>
<name>A0AA87F8S9_STRSU</name>
<proteinExistence type="predicted"/>
<evidence type="ECO:0000313" key="2">
    <source>
        <dbReference type="Proteomes" id="UP000004014"/>
    </source>
</evidence>
<evidence type="ECO:0000313" key="1">
    <source>
        <dbReference type="EMBL" id="EHC03012.1"/>
    </source>
</evidence>
<protein>
    <submittedName>
        <fullName evidence="1">Uncharacterized protein</fullName>
    </submittedName>
</protein>
<dbReference type="AlphaFoldDB" id="A0AA87F8S9"/>